<dbReference type="RefSeq" id="WP_115945598.1">
    <property type="nucleotide sequence ID" value="NZ_QRDL01000002.1"/>
</dbReference>
<evidence type="ECO:0000313" key="3">
    <source>
        <dbReference type="EMBL" id="RED06951.1"/>
    </source>
</evidence>
<dbReference type="EMBL" id="QRDL01000002">
    <property type="protein sequence ID" value="RED06951.1"/>
    <property type="molecule type" value="Genomic_DNA"/>
</dbReference>
<dbReference type="InterPro" id="IPR036388">
    <property type="entry name" value="WH-like_DNA-bd_sf"/>
</dbReference>
<accession>A0A3D9EVN0</accession>
<proteinExistence type="predicted"/>
<gene>
    <name evidence="3" type="ORF">DFO60_1457</name>
</gene>
<dbReference type="InterPro" id="IPR036390">
    <property type="entry name" value="WH_DNA-bd_sf"/>
</dbReference>
<evidence type="ECO:0000313" key="4">
    <source>
        <dbReference type="Proteomes" id="UP000256988"/>
    </source>
</evidence>
<dbReference type="PANTHER" id="PTHR22683:SF41">
    <property type="entry name" value="DNA TRANSLOCASE FTSK"/>
    <property type="match status" value="1"/>
</dbReference>
<protein>
    <submittedName>
        <fullName evidence="3">S-DNA-T family DNA segregation ATPase FtsK/SpoIIIE</fullName>
    </submittedName>
</protein>
<dbReference type="PANTHER" id="PTHR22683">
    <property type="entry name" value="SPORULATION PROTEIN RELATED"/>
    <property type="match status" value="1"/>
</dbReference>
<dbReference type="Gene3D" id="1.10.10.10">
    <property type="entry name" value="Winged helix-like DNA-binding domain superfamily/Winged helix DNA-binding domain"/>
    <property type="match status" value="1"/>
</dbReference>
<dbReference type="AlphaFoldDB" id="A0A3D9EVN0"/>
<evidence type="ECO:0000259" key="2">
    <source>
        <dbReference type="SMART" id="SM00843"/>
    </source>
</evidence>
<feature type="compositionally biased region" description="Acidic residues" evidence="1">
    <location>
        <begin position="246"/>
        <end position="257"/>
    </location>
</feature>
<name>A0A3D9EVN0_ECTOL</name>
<dbReference type="Pfam" id="PF09397">
    <property type="entry name" value="FtsK_gamma"/>
    <property type="match status" value="1"/>
</dbReference>
<dbReference type="Proteomes" id="UP000256988">
    <property type="component" value="Unassembled WGS sequence"/>
</dbReference>
<dbReference type="SUPFAM" id="SSF46785">
    <property type="entry name" value="Winged helix' DNA-binding domain"/>
    <property type="match status" value="1"/>
</dbReference>
<evidence type="ECO:0000256" key="1">
    <source>
        <dbReference type="SAM" id="MobiDB-lite"/>
    </source>
</evidence>
<sequence>MKMEHRAIIESAERHGCRPSELAHQLLVHDLIETCRFELHNLKAPYHKLNEGQQQEVIDRLTEKVEEAVELAVRIIAARDVVSVPMDIRSIKVEAKALTVTAKVDANEPSNTELTKSAGKLCLLVLAPNDYNDGLDSIQPDRDQSDLPLAAADLLGSPEELEKRLGGGGERDDVEDDALLEEATRFVISSRRASISAIQRALKIGYNRAARLVEAMEIAGTVSAMNSTGGRDVLAPIPEGGAADSQADDGEADDNAPEDAAAAHPAAYGVVPYSDVCAVLARVSPSVTIDYLQSRFAIGSDAARALVVRLLDDKVIAVQSEAENPLHNTYRVTKDLDDVVTME</sequence>
<dbReference type="InterPro" id="IPR018541">
    <property type="entry name" value="Ftsk_gamma"/>
</dbReference>
<dbReference type="SMART" id="SM00843">
    <property type="entry name" value="Ftsk_gamma"/>
    <property type="match status" value="1"/>
</dbReference>
<dbReference type="InterPro" id="IPR050206">
    <property type="entry name" value="FtsK/SpoIIIE/SftA"/>
</dbReference>
<feature type="region of interest" description="Disordered" evidence="1">
    <location>
        <begin position="229"/>
        <end position="261"/>
    </location>
</feature>
<reference evidence="3 4" key="1">
    <citation type="submission" date="2018-07" db="EMBL/GenBank/DDBJ databases">
        <title>Genome sequencing of rice bacterial endophytes.</title>
        <authorList>
            <person name="Venturi V."/>
        </authorList>
    </citation>
    <scope>NUCLEOTIDE SEQUENCE [LARGE SCALE GENOMIC DNA]</scope>
    <source>
        <strain evidence="3 4">AG1002</strain>
    </source>
</reference>
<organism evidence="3 4">
    <name type="scientific">Ectopseudomonas oleovorans</name>
    <name type="common">Pseudomonas oleovorans</name>
    <dbReference type="NCBI Taxonomy" id="301"/>
    <lineage>
        <taxon>Bacteria</taxon>
        <taxon>Pseudomonadati</taxon>
        <taxon>Pseudomonadota</taxon>
        <taxon>Gammaproteobacteria</taxon>
        <taxon>Pseudomonadales</taxon>
        <taxon>Pseudomonadaceae</taxon>
        <taxon>Ectopseudomonas</taxon>
    </lineage>
</organism>
<comment type="caution">
    <text evidence="3">The sequence shown here is derived from an EMBL/GenBank/DDBJ whole genome shotgun (WGS) entry which is preliminary data.</text>
</comment>
<feature type="domain" description="FtsK gamma" evidence="2">
    <location>
        <begin position="173"/>
        <end position="238"/>
    </location>
</feature>